<comment type="subcellular location">
    <subcellularLocation>
        <location evidence="1">Nucleus</location>
    </subcellularLocation>
</comment>
<evidence type="ECO:0000256" key="7">
    <source>
        <dbReference type="PROSITE-ProRule" id="PRU00042"/>
    </source>
</evidence>
<reference evidence="11" key="2">
    <citation type="submission" date="2025-08" db="UniProtKB">
        <authorList>
            <consortium name="Ensembl"/>
        </authorList>
    </citation>
    <scope>IDENTIFICATION</scope>
</reference>
<name>A0A670I3W5_PODMU</name>
<protein>
    <recommendedName>
        <fullName evidence="13">HTH CENPB-type domain-containing protein</fullName>
    </recommendedName>
</protein>
<comment type="similarity">
    <text evidence="2">Belongs to the krueppel C2H2-type zinc-finger protein family.</text>
</comment>
<dbReference type="GO" id="GO:0008270">
    <property type="term" value="F:zinc ion binding"/>
    <property type="evidence" value="ECO:0007669"/>
    <property type="project" value="UniProtKB-KW"/>
</dbReference>
<evidence type="ECO:0008006" key="13">
    <source>
        <dbReference type="Google" id="ProtNLM"/>
    </source>
</evidence>
<feature type="region of interest" description="Disordered" evidence="8">
    <location>
        <begin position="707"/>
        <end position="739"/>
    </location>
</feature>
<feature type="domain" description="C2H2-type" evidence="9">
    <location>
        <begin position="63"/>
        <end position="90"/>
    </location>
</feature>
<feature type="domain" description="HTH CENPB-type" evidence="10">
    <location>
        <begin position="241"/>
        <end position="324"/>
    </location>
</feature>
<dbReference type="OMA" id="RKAWVTR"/>
<feature type="domain" description="C2H2-type" evidence="9">
    <location>
        <begin position="91"/>
        <end position="117"/>
    </location>
</feature>
<sequence length="787" mass="88475">MEEICGNLSFLEGGQSSENYVQSSVEYGMWKETFGNQRGPKIISPDKQHCQNNRSIQTGEKPYTCVECGKSFSNGGDLATHEIIHKGEKPYKCIACGKTFCTSGNFSNERIHSGWKPYVCAECGKSLGDSRSLAKPLGTHTKEKPDKCAMCGKCFRCTGKSLKERKKAEKKLAIMARSRRARTAHTLKVKLEVVERAERGERNKDISLAMGLSKSTVRTIFNNRERIKASAENLQSEKLTKVTTGRAEIYETLERLLVQWIDCHGDRGAPLSFLLIQEKALSLFEDLKRKKAEKGDASAVGMGFKASKGWFDRFKRRAYLHNVKLRGEVATADTAVASTYPTHFQEIIEEGRYHPKQIFNMDETGLFWKRMPSRTCISIQETKVPGPKVSKDRLTLLLGGNLEGDVKLKPLLVYHSENPRALKGIPKSTLPILWRSNRKAWVTREVFSDYIRSYFSPFAADYCRESNLDNKVLLLLDNAPGHPVSSHDYSDNVRVLFLPANTTSSLQPMDQGVTDKFKAYYLQLVMKHVVTKSAEGNSRSLVDIWKEFNIRKAVDFIATAWSMVTKETLNAAWKSLCPKYVRDHRALAKELPAAHKTIVDLAAQAGFEGVDEEDVREALASRTERLTNEELIQLDEQCFGGKREKGEVKEAQQKVIGMKTLTQMLVLQGGLLSVTGEYDNNFECALNTELMLDELMEPYTFLHDKNQREAKQPTGHDPFHREPKDSASDLEVLPSTSGYVPPEKEVAIKEEIVVIKVNMEEMETEPADRTDSQSSISLSLSCPAPSP</sequence>
<dbReference type="PROSITE" id="PS51253">
    <property type="entry name" value="HTH_CENPB"/>
    <property type="match status" value="1"/>
</dbReference>
<accession>A0A670I3W5</accession>
<dbReference type="InterPro" id="IPR006600">
    <property type="entry name" value="HTH_CenpB_DNA-bd_dom"/>
</dbReference>
<dbReference type="InterPro" id="IPR009057">
    <property type="entry name" value="Homeodomain-like_sf"/>
</dbReference>
<reference evidence="11" key="3">
    <citation type="submission" date="2025-09" db="UniProtKB">
        <authorList>
            <consortium name="Ensembl"/>
        </authorList>
    </citation>
    <scope>IDENTIFICATION</scope>
</reference>
<dbReference type="InterPro" id="IPR036236">
    <property type="entry name" value="Znf_C2H2_sf"/>
</dbReference>
<dbReference type="GeneTree" id="ENSGT00940000163154"/>
<dbReference type="PANTHER" id="PTHR19303:SF26">
    <property type="entry name" value="TIGGER TRANSPOSABLE ELEMENT-DERIVED PROTEIN 1"/>
    <property type="match status" value="1"/>
</dbReference>
<evidence type="ECO:0000256" key="6">
    <source>
        <dbReference type="ARBA" id="ARBA00023242"/>
    </source>
</evidence>
<keyword evidence="6" id="KW-0539">Nucleus</keyword>
<dbReference type="InterPro" id="IPR013087">
    <property type="entry name" value="Znf_C2H2_type"/>
</dbReference>
<dbReference type="SUPFAM" id="SSF46689">
    <property type="entry name" value="Homeodomain-like"/>
    <property type="match status" value="2"/>
</dbReference>
<dbReference type="Pfam" id="PF03221">
    <property type="entry name" value="HTH_Tnp_Tc5"/>
    <property type="match status" value="1"/>
</dbReference>
<evidence type="ECO:0000256" key="4">
    <source>
        <dbReference type="ARBA" id="ARBA00023125"/>
    </source>
</evidence>
<feature type="region of interest" description="Disordered" evidence="8">
    <location>
        <begin position="762"/>
        <end position="787"/>
    </location>
</feature>
<keyword evidence="7" id="KW-0862">Zinc</keyword>
<proteinExistence type="inferred from homology"/>
<evidence type="ECO:0000256" key="2">
    <source>
        <dbReference type="ARBA" id="ARBA00006991"/>
    </source>
</evidence>
<dbReference type="Pfam" id="PF00096">
    <property type="entry name" value="zf-C2H2"/>
    <property type="match status" value="1"/>
</dbReference>
<dbReference type="SMART" id="SM00355">
    <property type="entry name" value="ZnF_C2H2"/>
    <property type="match status" value="3"/>
</dbReference>
<dbReference type="GO" id="GO:0003677">
    <property type="term" value="F:DNA binding"/>
    <property type="evidence" value="ECO:0007669"/>
    <property type="project" value="UniProtKB-KW"/>
</dbReference>
<keyword evidence="12" id="KW-1185">Reference proteome</keyword>
<evidence type="ECO:0000313" key="11">
    <source>
        <dbReference type="Ensembl" id="ENSPMRP00000006127.1"/>
    </source>
</evidence>
<dbReference type="InterPro" id="IPR007889">
    <property type="entry name" value="HTH_Psq"/>
</dbReference>
<dbReference type="Ensembl" id="ENSPMRT00000006515.1">
    <property type="protein sequence ID" value="ENSPMRP00000006127.1"/>
    <property type="gene ID" value="ENSPMRG00000004140.1"/>
</dbReference>
<dbReference type="SUPFAM" id="SSF57667">
    <property type="entry name" value="beta-beta-alpha zinc fingers"/>
    <property type="match status" value="2"/>
</dbReference>
<dbReference type="FunFam" id="3.30.160.60:FF:001343">
    <property type="entry name" value="Zinc finger protein 568"/>
    <property type="match status" value="1"/>
</dbReference>
<dbReference type="Pfam" id="PF04218">
    <property type="entry name" value="CENP-B_N"/>
    <property type="match status" value="1"/>
</dbReference>
<dbReference type="PROSITE" id="PS50157">
    <property type="entry name" value="ZINC_FINGER_C2H2_2"/>
    <property type="match status" value="3"/>
</dbReference>
<evidence type="ECO:0000256" key="5">
    <source>
        <dbReference type="ARBA" id="ARBA00023163"/>
    </source>
</evidence>
<evidence type="ECO:0000256" key="1">
    <source>
        <dbReference type="ARBA" id="ARBA00004123"/>
    </source>
</evidence>
<feature type="domain" description="C2H2-type" evidence="9">
    <location>
        <begin position="118"/>
        <end position="145"/>
    </location>
</feature>
<dbReference type="SMART" id="SM00674">
    <property type="entry name" value="CENPB"/>
    <property type="match status" value="1"/>
</dbReference>
<keyword evidence="5" id="KW-0804">Transcription</keyword>
<evidence type="ECO:0000259" key="10">
    <source>
        <dbReference type="PROSITE" id="PS51253"/>
    </source>
</evidence>
<organism evidence="11 12">
    <name type="scientific">Podarcis muralis</name>
    <name type="common">Wall lizard</name>
    <name type="synonym">Lacerta muralis</name>
    <dbReference type="NCBI Taxonomy" id="64176"/>
    <lineage>
        <taxon>Eukaryota</taxon>
        <taxon>Metazoa</taxon>
        <taxon>Chordata</taxon>
        <taxon>Craniata</taxon>
        <taxon>Vertebrata</taxon>
        <taxon>Euteleostomi</taxon>
        <taxon>Lepidosauria</taxon>
        <taxon>Squamata</taxon>
        <taxon>Bifurcata</taxon>
        <taxon>Unidentata</taxon>
        <taxon>Episquamata</taxon>
        <taxon>Laterata</taxon>
        <taxon>Lacertibaenia</taxon>
        <taxon>Lacertidae</taxon>
        <taxon>Podarcis</taxon>
    </lineage>
</organism>
<dbReference type="PROSITE" id="PS00028">
    <property type="entry name" value="ZINC_FINGER_C2H2_1"/>
    <property type="match status" value="1"/>
</dbReference>
<keyword evidence="3" id="KW-0805">Transcription regulation</keyword>
<evidence type="ECO:0000313" key="12">
    <source>
        <dbReference type="Proteomes" id="UP000472272"/>
    </source>
</evidence>
<dbReference type="InterPro" id="IPR050863">
    <property type="entry name" value="CenT-Element_Derived"/>
</dbReference>
<reference evidence="11 12" key="1">
    <citation type="journal article" date="2019" name="Proc. Natl. Acad. Sci. U.S.A.">
        <title>Regulatory changes in pterin and carotenoid genes underlie balanced color polymorphisms in the wall lizard.</title>
        <authorList>
            <person name="Andrade P."/>
            <person name="Pinho C."/>
            <person name="Perez I de Lanuza G."/>
            <person name="Afonso S."/>
            <person name="Brejcha J."/>
            <person name="Rubin C.J."/>
            <person name="Wallerman O."/>
            <person name="Pereira P."/>
            <person name="Sabatino S.J."/>
            <person name="Bellati A."/>
            <person name="Pellitteri-Rosa D."/>
            <person name="Bosakova Z."/>
            <person name="Bunikis I."/>
            <person name="Carretero M.A."/>
            <person name="Feiner N."/>
            <person name="Marsik P."/>
            <person name="Pauperio F."/>
            <person name="Salvi D."/>
            <person name="Soler L."/>
            <person name="While G.M."/>
            <person name="Uller T."/>
            <person name="Font E."/>
            <person name="Andersson L."/>
            <person name="Carneiro M."/>
        </authorList>
    </citation>
    <scope>NUCLEOTIDE SEQUENCE</scope>
</reference>
<keyword evidence="7" id="KW-0863">Zinc-finger</keyword>
<dbReference type="Pfam" id="PF03184">
    <property type="entry name" value="DDE_1"/>
    <property type="match status" value="1"/>
</dbReference>
<dbReference type="Proteomes" id="UP000472272">
    <property type="component" value="Chromosome 2"/>
</dbReference>
<dbReference type="PANTHER" id="PTHR19303">
    <property type="entry name" value="TRANSPOSON"/>
    <property type="match status" value="1"/>
</dbReference>
<keyword evidence="4" id="KW-0238">DNA-binding</keyword>
<evidence type="ECO:0000256" key="3">
    <source>
        <dbReference type="ARBA" id="ARBA00023015"/>
    </source>
</evidence>
<evidence type="ECO:0000259" key="9">
    <source>
        <dbReference type="PROSITE" id="PS50157"/>
    </source>
</evidence>
<dbReference type="AlphaFoldDB" id="A0A670I3W5"/>
<keyword evidence="7" id="KW-0479">Metal-binding</keyword>
<dbReference type="InterPro" id="IPR004875">
    <property type="entry name" value="DDE_SF_endonuclease_dom"/>
</dbReference>
<evidence type="ECO:0000256" key="8">
    <source>
        <dbReference type="SAM" id="MobiDB-lite"/>
    </source>
</evidence>
<feature type="compositionally biased region" description="Low complexity" evidence="8">
    <location>
        <begin position="772"/>
        <end position="787"/>
    </location>
</feature>
<feature type="compositionally biased region" description="Basic and acidic residues" evidence="8">
    <location>
        <begin position="717"/>
        <end position="727"/>
    </location>
</feature>
<dbReference type="Gene3D" id="1.10.10.60">
    <property type="entry name" value="Homeodomain-like"/>
    <property type="match status" value="2"/>
</dbReference>
<dbReference type="Gene3D" id="3.30.160.60">
    <property type="entry name" value="Classic Zinc Finger"/>
    <property type="match status" value="3"/>
</dbReference>
<dbReference type="GO" id="GO:0005634">
    <property type="term" value="C:nucleus"/>
    <property type="evidence" value="ECO:0007669"/>
    <property type="project" value="UniProtKB-SubCell"/>
</dbReference>